<gene>
    <name evidence="1" type="ORF">OKA104_LOCUS50406</name>
</gene>
<sequence>GGKCTLSTDCLSKVCGIDGKCGASTCPDGKMNGDETGVDCGGSCTTKCGTNVGCKVTADCNAALCVAGTCAAATCSDLIQNGGEADVDCSGPCSKCDTGGKCTLSTDC</sequence>
<protein>
    <submittedName>
        <fullName evidence="1">Uncharacterized protein</fullName>
    </submittedName>
</protein>
<comment type="caution">
    <text evidence="1">The sequence shown here is derived from an EMBL/GenBank/DDBJ whole genome shotgun (WGS) entry which is preliminary data.</text>
</comment>
<feature type="non-terminal residue" evidence="1">
    <location>
        <position position="1"/>
    </location>
</feature>
<proteinExistence type="predicted"/>
<dbReference type="EMBL" id="CAJOAY010025280">
    <property type="protein sequence ID" value="CAF4381936.1"/>
    <property type="molecule type" value="Genomic_DNA"/>
</dbReference>
<organism evidence="1 2">
    <name type="scientific">Adineta steineri</name>
    <dbReference type="NCBI Taxonomy" id="433720"/>
    <lineage>
        <taxon>Eukaryota</taxon>
        <taxon>Metazoa</taxon>
        <taxon>Spiralia</taxon>
        <taxon>Gnathifera</taxon>
        <taxon>Rotifera</taxon>
        <taxon>Eurotatoria</taxon>
        <taxon>Bdelloidea</taxon>
        <taxon>Adinetida</taxon>
        <taxon>Adinetidae</taxon>
        <taxon>Adineta</taxon>
    </lineage>
</organism>
<dbReference type="AlphaFoldDB" id="A0A820N4V5"/>
<evidence type="ECO:0000313" key="2">
    <source>
        <dbReference type="Proteomes" id="UP000663881"/>
    </source>
</evidence>
<dbReference type="Proteomes" id="UP000663881">
    <property type="component" value="Unassembled WGS sequence"/>
</dbReference>
<name>A0A820N4V5_9BILA</name>
<feature type="non-terminal residue" evidence="1">
    <location>
        <position position="108"/>
    </location>
</feature>
<evidence type="ECO:0000313" key="1">
    <source>
        <dbReference type="EMBL" id="CAF4381936.1"/>
    </source>
</evidence>
<reference evidence="1" key="1">
    <citation type="submission" date="2021-02" db="EMBL/GenBank/DDBJ databases">
        <authorList>
            <person name="Nowell W R."/>
        </authorList>
    </citation>
    <scope>NUCLEOTIDE SEQUENCE</scope>
</reference>
<accession>A0A820N4V5</accession>